<keyword evidence="1" id="KW-0812">Transmembrane</keyword>
<name>A0ABW3NJK2_9BACI</name>
<dbReference type="EMBL" id="JBHTKK010000028">
    <property type="protein sequence ID" value="MFD1067827.1"/>
    <property type="molecule type" value="Genomic_DNA"/>
</dbReference>
<keyword evidence="1" id="KW-0472">Membrane</keyword>
<keyword evidence="1" id="KW-1133">Transmembrane helix</keyword>
<evidence type="ECO:0000313" key="4">
    <source>
        <dbReference type="Proteomes" id="UP001597041"/>
    </source>
</evidence>
<sequence length="157" mass="19001">MIEEMLPTYQITSEMNRLPKKAWLLRILKPSWVWMIATALFYFVRPDFYSLKIPWWILSFLLFTLIMMSRLLSSYQTRYKLNKTCVQFKTGGFNTRFFLSKRKKISELQLTRHIVQQKLGLTSIVISNRAKPVMHTRVNHLPIEWCKAFDRWYMLKE</sequence>
<dbReference type="InterPro" id="IPR005182">
    <property type="entry name" value="YdbS-like_PH"/>
</dbReference>
<feature type="transmembrane region" description="Helical" evidence="1">
    <location>
        <begin position="23"/>
        <end position="43"/>
    </location>
</feature>
<gene>
    <name evidence="3" type="ORF">ACFQ19_17605</name>
</gene>
<accession>A0ABW3NJK2</accession>
<evidence type="ECO:0000313" key="3">
    <source>
        <dbReference type="EMBL" id="MFD1067827.1"/>
    </source>
</evidence>
<protein>
    <submittedName>
        <fullName evidence="3">PH domain-containing protein</fullName>
    </submittedName>
</protein>
<dbReference type="Pfam" id="PF03703">
    <property type="entry name" value="bPH_2"/>
    <property type="match status" value="1"/>
</dbReference>
<proteinExistence type="predicted"/>
<feature type="transmembrane region" description="Helical" evidence="1">
    <location>
        <begin position="55"/>
        <end position="73"/>
    </location>
</feature>
<feature type="domain" description="YdbS-like PH" evidence="2">
    <location>
        <begin position="75"/>
        <end position="144"/>
    </location>
</feature>
<reference evidence="4" key="1">
    <citation type="journal article" date="2019" name="Int. J. Syst. Evol. Microbiol.">
        <title>The Global Catalogue of Microorganisms (GCM) 10K type strain sequencing project: providing services to taxonomists for standard genome sequencing and annotation.</title>
        <authorList>
            <consortium name="The Broad Institute Genomics Platform"/>
            <consortium name="The Broad Institute Genome Sequencing Center for Infectious Disease"/>
            <person name="Wu L."/>
            <person name="Ma J."/>
        </authorList>
    </citation>
    <scope>NUCLEOTIDE SEQUENCE [LARGE SCALE GENOMIC DNA]</scope>
    <source>
        <strain evidence="4">CCUG 56608</strain>
    </source>
</reference>
<dbReference type="Proteomes" id="UP001597041">
    <property type="component" value="Unassembled WGS sequence"/>
</dbReference>
<evidence type="ECO:0000256" key="1">
    <source>
        <dbReference type="SAM" id="Phobius"/>
    </source>
</evidence>
<keyword evidence="4" id="KW-1185">Reference proteome</keyword>
<comment type="caution">
    <text evidence="3">The sequence shown here is derived from an EMBL/GenBank/DDBJ whole genome shotgun (WGS) entry which is preliminary data.</text>
</comment>
<evidence type="ECO:0000259" key="2">
    <source>
        <dbReference type="Pfam" id="PF03703"/>
    </source>
</evidence>
<organism evidence="3 4">
    <name type="scientific">Oceanobacillus locisalsi</name>
    <dbReference type="NCBI Taxonomy" id="546107"/>
    <lineage>
        <taxon>Bacteria</taxon>
        <taxon>Bacillati</taxon>
        <taxon>Bacillota</taxon>
        <taxon>Bacilli</taxon>
        <taxon>Bacillales</taxon>
        <taxon>Bacillaceae</taxon>
        <taxon>Oceanobacillus</taxon>
    </lineage>
</organism>
<dbReference type="RefSeq" id="WP_379593979.1">
    <property type="nucleotide sequence ID" value="NZ_JBHTKK010000028.1"/>
</dbReference>